<reference evidence="1" key="1">
    <citation type="submission" date="2024-01" db="EMBL/GenBank/DDBJ databases">
        <title>Sequencing the genomes of a sandfly, Sergentomyia squamirostris, and its two endosymbionts.</title>
        <authorList>
            <person name="Itokawa K."/>
            <person name="Sanjoba C."/>
        </authorList>
    </citation>
    <scope>NUCLEOTIDE SEQUENCE</scope>
    <source>
        <strain evidence="1">RiSSQ</strain>
    </source>
</reference>
<dbReference type="EMBL" id="AP029170">
    <property type="protein sequence ID" value="BFD46791.1"/>
    <property type="molecule type" value="Genomic_DNA"/>
</dbReference>
<sequence>MINDVKDQQQNNSTNEKINNITNIAAQILKEVLQSNNITYIDVNSGIRLSF</sequence>
<evidence type="ECO:0000313" key="1">
    <source>
        <dbReference type="EMBL" id="BFD46791.1"/>
    </source>
</evidence>
<gene>
    <name evidence="1" type="ORF">DMENIID0002_14370</name>
</gene>
<proteinExistence type="predicted"/>
<organism evidence="1">
    <name type="scientific">Candidatus Tisiphia endosymbiont of Sergentomyia squamirostris</name>
    <dbReference type="NCBI Taxonomy" id="3113639"/>
    <lineage>
        <taxon>Bacteria</taxon>
        <taxon>Pseudomonadati</taxon>
        <taxon>Pseudomonadota</taxon>
        <taxon>Alphaproteobacteria</taxon>
        <taxon>Rickettsiales</taxon>
        <taxon>Rickettsiaceae</taxon>
        <taxon>Rickettsieae</taxon>
        <taxon>Candidatus Tisiphia</taxon>
    </lineage>
</organism>
<name>A0AAT9GAQ6_9RICK</name>
<protein>
    <submittedName>
        <fullName evidence="1">Uncharacterized protein</fullName>
    </submittedName>
</protein>
<accession>A0AAT9GAQ6</accession>
<dbReference type="AlphaFoldDB" id="A0AAT9GAQ6"/>